<evidence type="ECO:0000313" key="2">
    <source>
        <dbReference type="Proteomes" id="UP001258181"/>
    </source>
</evidence>
<dbReference type="EMBL" id="JAVDWA010000006">
    <property type="protein sequence ID" value="MDR7074132.1"/>
    <property type="molecule type" value="Genomic_DNA"/>
</dbReference>
<dbReference type="Proteomes" id="UP001258181">
    <property type="component" value="Unassembled WGS sequence"/>
</dbReference>
<dbReference type="RefSeq" id="WP_310260593.1">
    <property type="nucleotide sequence ID" value="NZ_JAVDWA010000006.1"/>
</dbReference>
<keyword evidence="2" id="KW-1185">Reference proteome</keyword>
<accession>A0ABU1U3R0</accession>
<protein>
    <submittedName>
        <fullName evidence="1">Uncharacterized protein</fullName>
    </submittedName>
</protein>
<sequence length="52" mass="5987">MTGFLITLLPAGLLCGGVALLIHSLTKKDTYHYDKENLWTEFEIDTEDYHMK</sequence>
<proteinExistence type="predicted"/>
<gene>
    <name evidence="1" type="ORF">J2X07_003127</name>
</gene>
<organism evidence="1 2">
    <name type="scientific">Fictibacillus barbaricus</name>
    <dbReference type="NCBI Taxonomy" id="182136"/>
    <lineage>
        <taxon>Bacteria</taxon>
        <taxon>Bacillati</taxon>
        <taxon>Bacillota</taxon>
        <taxon>Bacilli</taxon>
        <taxon>Bacillales</taxon>
        <taxon>Fictibacillaceae</taxon>
        <taxon>Fictibacillus</taxon>
    </lineage>
</organism>
<reference evidence="1 2" key="1">
    <citation type="submission" date="2023-07" db="EMBL/GenBank/DDBJ databases">
        <title>Sorghum-associated microbial communities from plants grown in Nebraska, USA.</title>
        <authorList>
            <person name="Schachtman D."/>
        </authorList>
    </citation>
    <scope>NUCLEOTIDE SEQUENCE [LARGE SCALE GENOMIC DNA]</scope>
    <source>
        <strain evidence="1 2">BE211</strain>
    </source>
</reference>
<evidence type="ECO:0000313" key="1">
    <source>
        <dbReference type="EMBL" id="MDR7074132.1"/>
    </source>
</evidence>
<comment type="caution">
    <text evidence="1">The sequence shown here is derived from an EMBL/GenBank/DDBJ whole genome shotgun (WGS) entry which is preliminary data.</text>
</comment>
<name>A0ABU1U3R0_9BACL</name>